<dbReference type="EMBL" id="KK852921">
    <property type="protein sequence ID" value="KDR13787.1"/>
    <property type="molecule type" value="Genomic_DNA"/>
</dbReference>
<dbReference type="InParanoid" id="A0A067QWU4"/>
<evidence type="ECO:0000313" key="1">
    <source>
        <dbReference type="EMBL" id="KDR13787.1"/>
    </source>
</evidence>
<dbReference type="AlphaFoldDB" id="A0A067QWU4"/>
<keyword evidence="2" id="KW-1185">Reference proteome</keyword>
<sequence>MRVSRPAQFKLKHEWFRKENSLPRLHNKFQPRIDSNRRTWGGGR</sequence>
<organism evidence="1 2">
    <name type="scientific">Zootermopsis nevadensis</name>
    <name type="common">Dampwood termite</name>
    <dbReference type="NCBI Taxonomy" id="136037"/>
    <lineage>
        <taxon>Eukaryota</taxon>
        <taxon>Metazoa</taxon>
        <taxon>Ecdysozoa</taxon>
        <taxon>Arthropoda</taxon>
        <taxon>Hexapoda</taxon>
        <taxon>Insecta</taxon>
        <taxon>Pterygota</taxon>
        <taxon>Neoptera</taxon>
        <taxon>Polyneoptera</taxon>
        <taxon>Dictyoptera</taxon>
        <taxon>Blattodea</taxon>
        <taxon>Blattoidea</taxon>
        <taxon>Termitoidae</taxon>
        <taxon>Termopsidae</taxon>
        <taxon>Zootermopsis</taxon>
    </lineage>
</organism>
<gene>
    <name evidence="1" type="ORF">L798_12082</name>
</gene>
<accession>A0A067QWU4</accession>
<name>A0A067QWU4_ZOONE</name>
<protein>
    <submittedName>
        <fullName evidence="1">Uncharacterized protein</fullName>
    </submittedName>
</protein>
<reference evidence="1 2" key="1">
    <citation type="journal article" date="2014" name="Nat. Commun.">
        <title>Molecular traces of alternative social organization in a termite genome.</title>
        <authorList>
            <person name="Terrapon N."/>
            <person name="Li C."/>
            <person name="Robertson H.M."/>
            <person name="Ji L."/>
            <person name="Meng X."/>
            <person name="Booth W."/>
            <person name="Chen Z."/>
            <person name="Childers C.P."/>
            <person name="Glastad K.M."/>
            <person name="Gokhale K."/>
            <person name="Gowin J."/>
            <person name="Gronenberg W."/>
            <person name="Hermansen R.A."/>
            <person name="Hu H."/>
            <person name="Hunt B.G."/>
            <person name="Huylmans A.K."/>
            <person name="Khalil S.M."/>
            <person name="Mitchell R.D."/>
            <person name="Munoz-Torres M.C."/>
            <person name="Mustard J.A."/>
            <person name="Pan H."/>
            <person name="Reese J.T."/>
            <person name="Scharf M.E."/>
            <person name="Sun F."/>
            <person name="Vogel H."/>
            <person name="Xiao J."/>
            <person name="Yang W."/>
            <person name="Yang Z."/>
            <person name="Yang Z."/>
            <person name="Zhou J."/>
            <person name="Zhu J."/>
            <person name="Brent C.S."/>
            <person name="Elsik C.G."/>
            <person name="Goodisman M.A."/>
            <person name="Liberles D.A."/>
            <person name="Roe R.M."/>
            <person name="Vargo E.L."/>
            <person name="Vilcinskas A."/>
            <person name="Wang J."/>
            <person name="Bornberg-Bauer E."/>
            <person name="Korb J."/>
            <person name="Zhang G."/>
            <person name="Liebig J."/>
        </authorList>
    </citation>
    <scope>NUCLEOTIDE SEQUENCE [LARGE SCALE GENOMIC DNA]</scope>
    <source>
        <tissue evidence="1">Whole organism</tissue>
    </source>
</reference>
<proteinExistence type="predicted"/>
<dbReference type="Proteomes" id="UP000027135">
    <property type="component" value="Unassembled WGS sequence"/>
</dbReference>
<evidence type="ECO:0000313" key="2">
    <source>
        <dbReference type="Proteomes" id="UP000027135"/>
    </source>
</evidence>